<dbReference type="EMBL" id="KB096742">
    <property type="protein sequence ID" value="ESO02250.1"/>
    <property type="molecule type" value="Genomic_DNA"/>
</dbReference>
<feature type="transmembrane region" description="Helical" evidence="7">
    <location>
        <begin position="419"/>
        <end position="436"/>
    </location>
</feature>
<dbReference type="PANTHER" id="PTHR19432">
    <property type="entry name" value="SUGAR TRANSPORTER"/>
    <property type="match status" value="1"/>
</dbReference>
<feature type="transmembrane region" description="Helical" evidence="7">
    <location>
        <begin position="442"/>
        <end position="465"/>
    </location>
</feature>
<dbReference type="InterPro" id="IPR036259">
    <property type="entry name" value="MFS_trans_sf"/>
</dbReference>
<evidence type="ECO:0000256" key="5">
    <source>
        <dbReference type="ARBA" id="ARBA00023136"/>
    </source>
</evidence>
<gene>
    <name evidence="9" type="primary">20210969</name>
    <name evidence="8" type="ORF">HELRODRAFT_188635</name>
</gene>
<evidence type="ECO:0000256" key="4">
    <source>
        <dbReference type="ARBA" id="ARBA00022989"/>
    </source>
</evidence>
<evidence type="ECO:0008006" key="11">
    <source>
        <dbReference type="Google" id="ProtNLM"/>
    </source>
</evidence>
<feature type="transmembrane region" description="Helical" evidence="7">
    <location>
        <begin position="79"/>
        <end position="96"/>
    </location>
</feature>
<dbReference type="EMBL" id="AMQM01000830">
    <property type="status" value="NOT_ANNOTATED_CDS"/>
    <property type="molecule type" value="Genomic_DNA"/>
</dbReference>
<accession>T1FQ72</accession>
<protein>
    <recommendedName>
        <fullName evidence="11">Major facilitator superfamily (MFS) profile domain-containing protein</fullName>
    </recommendedName>
</protein>
<organism evidence="9 10">
    <name type="scientific">Helobdella robusta</name>
    <name type="common">Californian leech</name>
    <dbReference type="NCBI Taxonomy" id="6412"/>
    <lineage>
        <taxon>Eukaryota</taxon>
        <taxon>Metazoa</taxon>
        <taxon>Spiralia</taxon>
        <taxon>Lophotrochozoa</taxon>
        <taxon>Annelida</taxon>
        <taxon>Clitellata</taxon>
        <taxon>Hirudinea</taxon>
        <taxon>Rhynchobdellida</taxon>
        <taxon>Glossiphoniidae</taxon>
        <taxon>Helobdella</taxon>
    </lineage>
</organism>
<comment type="subcellular location">
    <subcellularLocation>
        <location evidence="1">Membrane</location>
        <topology evidence="1">Multi-pass membrane protein</topology>
    </subcellularLocation>
</comment>
<evidence type="ECO:0000256" key="7">
    <source>
        <dbReference type="SAM" id="Phobius"/>
    </source>
</evidence>
<name>T1FQ72_HELRO</name>
<dbReference type="GO" id="GO:0016020">
    <property type="term" value="C:membrane"/>
    <property type="evidence" value="ECO:0000318"/>
    <property type="project" value="GO_Central"/>
</dbReference>
<evidence type="ECO:0000256" key="6">
    <source>
        <dbReference type="ARBA" id="ARBA00038193"/>
    </source>
</evidence>
<dbReference type="AlphaFoldDB" id="T1FQ72"/>
<dbReference type="STRING" id="6412.T1FQ72"/>
<keyword evidence="4 7" id="KW-1133">Transmembrane helix</keyword>
<comment type="similarity">
    <text evidence="6">Belongs to the glycoside-pentoside-hexuronide (GPH) cation symporter transporter (TC 2.A.2) family.</text>
</comment>
<feature type="transmembrane region" description="Helical" evidence="7">
    <location>
        <begin position="146"/>
        <end position="167"/>
    </location>
</feature>
<dbReference type="InParanoid" id="T1FQ72"/>
<evidence type="ECO:0000256" key="1">
    <source>
        <dbReference type="ARBA" id="ARBA00004141"/>
    </source>
</evidence>
<feature type="transmembrane region" description="Helical" evidence="7">
    <location>
        <begin position="43"/>
        <end position="67"/>
    </location>
</feature>
<keyword evidence="2" id="KW-0813">Transport</keyword>
<evidence type="ECO:0000313" key="8">
    <source>
        <dbReference type="EMBL" id="ESO02250.1"/>
    </source>
</evidence>
<dbReference type="HOGENOM" id="CLU_015081_2_2_1"/>
<evidence type="ECO:0000313" key="9">
    <source>
        <dbReference type="EnsemblMetazoa" id="HelroP188635"/>
    </source>
</evidence>
<dbReference type="Pfam" id="PF07690">
    <property type="entry name" value="MFS_1"/>
    <property type="match status" value="1"/>
</dbReference>
<feature type="transmembrane region" description="Helical" evidence="7">
    <location>
        <begin position="522"/>
        <end position="545"/>
    </location>
</feature>
<dbReference type="GeneID" id="20210969"/>
<keyword evidence="3 7" id="KW-0812">Transmembrane</keyword>
<feature type="transmembrane region" description="Helical" evidence="7">
    <location>
        <begin position="112"/>
        <end position="134"/>
    </location>
</feature>
<feature type="transmembrane region" description="Helical" evidence="7">
    <location>
        <begin position="226"/>
        <end position="245"/>
    </location>
</feature>
<keyword evidence="10" id="KW-1185">Reference proteome</keyword>
<dbReference type="FunFam" id="1.20.1250.20:FF:000193">
    <property type="entry name" value="Solute carrier family 45 member 3"/>
    <property type="match status" value="1"/>
</dbReference>
<reference evidence="10" key="1">
    <citation type="submission" date="2012-12" db="EMBL/GenBank/DDBJ databases">
        <authorList>
            <person name="Hellsten U."/>
            <person name="Grimwood J."/>
            <person name="Chapman J.A."/>
            <person name="Shapiro H."/>
            <person name="Aerts A."/>
            <person name="Otillar R.P."/>
            <person name="Terry A.Y."/>
            <person name="Boore J.L."/>
            <person name="Simakov O."/>
            <person name="Marletaz F."/>
            <person name="Cho S.-J."/>
            <person name="Edsinger-Gonzales E."/>
            <person name="Havlak P."/>
            <person name="Kuo D.-H."/>
            <person name="Larsson T."/>
            <person name="Lv J."/>
            <person name="Arendt D."/>
            <person name="Savage R."/>
            <person name="Osoegawa K."/>
            <person name="de Jong P."/>
            <person name="Lindberg D.R."/>
            <person name="Seaver E.C."/>
            <person name="Weisblat D.A."/>
            <person name="Putnam N.H."/>
            <person name="Grigoriev I.V."/>
            <person name="Rokhsar D.S."/>
        </authorList>
    </citation>
    <scope>NUCLEOTIDE SEQUENCE</scope>
</reference>
<dbReference type="GO" id="GO:0008506">
    <property type="term" value="F:sucrose:proton symporter activity"/>
    <property type="evidence" value="ECO:0000318"/>
    <property type="project" value="GO_Central"/>
</dbReference>
<reference evidence="9" key="3">
    <citation type="submission" date="2015-06" db="UniProtKB">
        <authorList>
            <consortium name="EnsemblMetazoa"/>
        </authorList>
    </citation>
    <scope>IDENTIFICATION</scope>
</reference>
<dbReference type="OrthoDB" id="28755at2759"/>
<dbReference type="InterPro" id="IPR011701">
    <property type="entry name" value="MFS"/>
</dbReference>
<dbReference type="EnsemblMetazoa" id="HelroT188635">
    <property type="protein sequence ID" value="HelroP188635"/>
    <property type="gene ID" value="HelroG188635"/>
</dbReference>
<feature type="transmembrane region" description="Helical" evidence="7">
    <location>
        <begin position="388"/>
        <end position="407"/>
    </location>
</feature>
<evidence type="ECO:0000256" key="3">
    <source>
        <dbReference type="ARBA" id="ARBA00022692"/>
    </source>
</evidence>
<reference evidence="8 10" key="2">
    <citation type="journal article" date="2013" name="Nature">
        <title>Insights into bilaterian evolution from three spiralian genomes.</title>
        <authorList>
            <person name="Simakov O."/>
            <person name="Marletaz F."/>
            <person name="Cho S.J."/>
            <person name="Edsinger-Gonzales E."/>
            <person name="Havlak P."/>
            <person name="Hellsten U."/>
            <person name="Kuo D.H."/>
            <person name="Larsson T."/>
            <person name="Lv J."/>
            <person name="Arendt D."/>
            <person name="Savage R."/>
            <person name="Osoegawa K."/>
            <person name="de Jong P."/>
            <person name="Grimwood J."/>
            <person name="Chapman J.A."/>
            <person name="Shapiro H."/>
            <person name="Aerts A."/>
            <person name="Otillar R.P."/>
            <person name="Terry A.Y."/>
            <person name="Boore J.L."/>
            <person name="Grigoriev I.V."/>
            <person name="Lindberg D.R."/>
            <person name="Seaver E.C."/>
            <person name="Weisblat D.A."/>
            <person name="Putnam N.H."/>
            <person name="Rokhsar D.S."/>
        </authorList>
    </citation>
    <scope>NUCLEOTIDE SEQUENCE</scope>
</reference>
<dbReference type="KEGG" id="hro:HELRODRAFT_188635"/>
<evidence type="ECO:0000256" key="2">
    <source>
        <dbReference type="ARBA" id="ARBA00022448"/>
    </source>
</evidence>
<dbReference type="SUPFAM" id="SSF103473">
    <property type="entry name" value="MFS general substrate transporter"/>
    <property type="match status" value="1"/>
</dbReference>
<feature type="transmembrane region" description="Helical" evidence="7">
    <location>
        <begin position="188"/>
        <end position="206"/>
    </location>
</feature>
<dbReference type="CTD" id="20210969"/>
<dbReference type="RefSeq" id="XP_009019658.1">
    <property type="nucleotide sequence ID" value="XM_009021410.1"/>
</dbReference>
<dbReference type="FunCoup" id="T1FQ72">
    <property type="interactions" value="55"/>
</dbReference>
<dbReference type="OMA" id="SQAFAMF"/>
<dbReference type="eggNOG" id="KOG0637">
    <property type="taxonomic scope" value="Eukaryota"/>
</dbReference>
<dbReference type="Gene3D" id="1.20.1250.20">
    <property type="entry name" value="MFS general substrate transporter like domains"/>
    <property type="match status" value="1"/>
</dbReference>
<dbReference type="PANTHER" id="PTHR19432:SF37">
    <property type="entry name" value="SOLUTE CARRIER FAMILY 45 MEMBER 3"/>
    <property type="match status" value="1"/>
</dbReference>
<evidence type="ECO:0000313" key="10">
    <source>
        <dbReference type="Proteomes" id="UP000015101"/>
    </source>
</evidence>
<dbReference type="Proteomes" id="UP000015101">
    <property type="component" value="Unassembled WGS sequence"/>
</dbReference>
<feature type="transmembrane region" description="Helical" evidence="7">
    <location>
        <begin position="334"/>
        <end position="357"/>
    </location>
</feature>
<sequence length="562" mass="62294">MAGVHVSTSQSSSSSSTAASYSSSFIYMDLPVIKSKLSLTKLLGLNAIVCGIEFCGSAAFCFIPPMLLKAGISEQYMSMVLGVGPLMGIFLVPIIGRSSDKCTSQFGRRRPYILLLSIVLLFSLFILLTAKYIGTVIVGGGEVGRFTTILFLVIGSVFLDFTCQVCLTPCEALLSDLSKDTDQHGKCFTVYSFMISFGGCVGYLITALDWSGSYVGTYFGTQENCIFITLIIMYIISMFLTFNTAKEIPLRDILKINSEKMSISSMKPADLGYVSDEPANEDSNHADSLEFNVTISVPFTKWSTINLTNLKQHIISTSYSMLPTVLKRLFNIPYVLRQLALANFCSWTAVMIFNLFYTDYIGQSIYKGDPNAPEDSELRNWYDEGVRMGSWGLLWHCILSAIYSTFIDRIASNLNLQKTYLIGMASFTVSLFIMLFANDIWLANICATCTGFGYATLTTVPYLLLTAYHDNSDVYFCDTHNGCIVPYRGIGADLSILDSAYFLSQVMLTGFMGYIVQHCGSVLAYIVCSSFMGLLSLFCIFNIVYEPNQMTKFLKNSKRVVK</sequence>
<keyword evidence="5 7" id="KW-0472">Membrane</keyword>
<proteinExistence type="inferred from homology"/>